<evidence type="ECO:0000313" key="5">
    <source>
        <dbReference type="Proteomes" id="UP000324974"/>
    </source>
</evidence>
<dbReference type="EMBL" id="CP042425">
    <property type="protein sequence ID" value="QEL14497.1"/>
    <property type="molecule type" value="Genomic_DNA"/>
</dbReference>
<dbReference type="AlphaFoldDB" id="A0A5C1A8B3"/>
<organism evidence="4 5">
    <name type="scientific">Limnoglobus roseus</name>
    <dbReference type="NCBI Taxonomy" id="2598579"/>
    <lineage>
        <taxon>Bacteria</taxon>
        <taxon>Pseudomonadati</taxon>
        <taxon>Planctomycetota</taxon>
        <taxon>Planctomycetia</taxon>
        <taxon>Gemmatales</taxon>
        <taxon>Gemmataceae</taxon>
        <taxon>Limnoglobus</taxon>
    </lineage>
</organism>
<dbReference type="InterPro" id="IPR051158">
    <property type="entry name" value="Metallophosphoesterase_sf"/>
</dbReference>
<reference evidence="5" key="1">
    <citation type="submission" date="2019-08" db="EMBL/GenBank/DDBJ databases">
        <title>Limnoglobus roseus gen. nov., sp. nov., a novel freshwater planctomycete with a giant genome from the family Gemmataceae.</title>
        <authorList>
            <person name="Kulichevskaya I.S."/>
            <person name="Naumoff D.G."/>
            <person name="Miroshnikov K."/>
            <person name="Ivanova A."/>
            <person name="Philippov D.A."/>
            <person name="Hakobyan A."/>
            <person name="Rijpstra I.C."/>
            <person name="Sinninghe Damste J.S."/>
            <person name="Liesack W."/>
            <person name="Dedysh S.N."/>
        </authorList>
    </citation>
    <scope>NUCLEOTIDE SEQUENCE [LARGE SCALE GENOMIC DNA]</scope>
    <source>
        <strain evidence="5">PX52</strain>
    </source>
</reference>
<dbReference type="PANTHER" id="PTHR31302:SF31">
    <property type="entry name" value="PHOSPHODIESTERASE YAEI"/>
    <property type="match status" value="1"/>
</dbReference>
<dbReference type="SUPFAM" id="SSF56300">
    <property type="entry name" value="Metallo-dependent phosphatases"/>
    <property type="match status" value="1"/>
</dbReference>
<dbReference type="PANTHER" id="PTHR31302">
    <property type="entry name" value="TRANSMEMBRANE PROTEIN WITH METALLOPHOSPHOESTERASE DOMAIN-RELATED"/>
    <property type="match status" value="1"/>
</dbReference>
<dbReference type="RefSeq" id="WP_149109386.1">
    <property type="nucleotide sequence ID" value="NZ_CP042425.1"/>
</dbReference>
<evidence type="ECO:0000256" key="2">
    <source>
        <dbReference type="ARBA" id="ARBA00022801"/>
    </source>
</evidence>
<accession>A0A5C1A8B3</accession>
<dbReference type="CDD" id="cd07385">
    <property type="entry name" value="MPP_YkuE_C"/>
    <property type="match status" value="1"/>
</dbReference>
<dbReference type="InterPro" id="IPR029052">
    <property type="entry name" value="Metallo-depent_PP-like"/>
</dbReference>
<dbReference type="KEGG" id="lrs:PX52LOC_01386"/>
<keyword evidence="2" id="KW-0378">Hydrolase</keyword>
<dbReference type="OrthoDB" id="9780884at2"/>
<gene>
    <name evidence="4" type="ORF">PX52LOC_01386</name>
</gene>
<dbReference type="GO" id="GO:0009245">
    <property type="term" value="P:lipid A biosynthetic process"/>
    <property type="evidence" value="ECO:0007669"/>
    <property type="project" value="TreeGrafter"/>
</dbReference>
<dbReference type="Gene3D" id="3.60.21.10">
    <property type="match status" value="1"/>
</dbReference>
<dbReference type="GO" id="GO:0008758">
    <property type="term" value="F:UDP-2,3-diacylglucosamine hydrolase activity"/>
    <property type="evidence" value="ECO:0007669"/>
    <property type="project" value="TreeGrafter"/>
</dbReference>
<dbReference type="GO" id="GO:0046872">
    <property type="term" value="F:metal ion binding"/>
    <property type="evidence" value="ECO:0007669"/>
    <property type="project" value="UniProtKB-KW"/>
</dbReference>
<protein>
    <submittedName>
        <fullName evidence="4">Metallophosphoesterase</fullName>
    </submittedName>
</protein>
<keyword evidence="1" id="KW-0479">Metal-binding</keyword>
<evidence type="ECO:0000313" key="4">
    <source>
        <dbReference type="EMBL" id="QEL14497.1"/>
    </source>
</evidence>
<feature type="domain" description="Calcineurin-like phosphoesterase" evidence="3">
    <location>
        <begin position="51"/>
        <end position="212"/>
    </location>
</feature>
<dbReference type="Proteomes" id="UP000324974">
    <property type="component" value="Chromosome"/>
</dbReference>
<dbReference type="InterPro" id="IPR004843">
    <property type="entry name" value="Calcineurin-like_PHP"/>
</dbReference>
<dbReference type="GO" id="GO:0016020">
    <property type="term" value="C:membrane"/>
    <property type="evidence" value="ECO:0007669"/>
    <property type="project" value="GOC"/>
</dbReference>
<keyword evidence="5" id="KW-1185">Reference proteome</keyword>
<sequence length="277" mass="30382">MNRRRCIKLLASASAALALGGTGYGFYEAVHVRVERPTVTLSRLPKTFDGLRVAFLSDILHGPYTEADHLTTIVRTTRMLDPDLILLGGDYALRDRRHIGPCFAELGKLRAPLGVFGVLGTHDYRLGVDETRAEMDRAKIVELTNAGVNLKRGEDRFWLAGVDDMEAGRPELNDALRGIPYGDACVLLSHNPAFADTIQGNRVDLVLSGATHGGQVRLPLVGSPWLYSETDRKYRAGLVQAPETRVYVSRGLGVSGLPVRFHCRPELTLLTLRSPVA</sequence>
<evidence type="ECO:0000256" key="1">
    <source>
        <dbReference type="ARBA" id="ARBA00022723"/>
    </source>
</evidence>
<evidence type="ECO:0000259" key="3">
    <source>
        <dbReference type="Pfam" id="PF00149"/>
    </source>
</evidence>
<dbReference type="Pfam" id="PF00149">
    <property type="entry name" value="Metallophos"/>
    <property type="match status" value="1"/>
</dbReference>
<name>A0A5C1A8B3_9BACT</name>
<proteinExistence type="predicted"/>